<proteinExistence type="predicted"/>
<reference evidence="1" key="1">
    <citation type="submission" date="2021-08" db="EMBL/GenBank/DDBJ databases">
        <title>The first chromosome-level gecko genome reveals the dynamic sex chromosomes of Neotropical dwarf geckos (Sphaerodactylidae: Sphaerodactylus).</title>
        <authorList>
            <person name="Pinto B.J."/>
            <person name="Keating S.E."/>
            <person name="Gamble T."/>
        </authorList>
    </citation>
    <scope>NUCLEOTIDE SEQUENCE</scope>
    <source>
        <strain evidence="1">TG3544</strain>
    </source>
</reference>
<keyword evidence="2" id="KW-1185">Reference proteome</keyword>
<organism evidence="1 2">
    <name type="scientific">Sphaerodactylus townsendi</name>
    <dbReference type="NCBI Taxonomy" id="933632"/>
    <lineage>
        <taxon>Eukaryota</taxon>
        <taxon>Metazoa</taxon>
        <taxon>Chordata</taxon>
        <taxon>Craniata</taxon>
        <taxon>Vertebrata</taxon>
        <taxon>Euteleostomi</taxon>
        <taxon>Lepidosauria</taxon>
        <taxon>Squamata</taxon>
        <taxon>Bifurcata</taxon>
        <taxon>Gekkota</taxon>
        <taxon>Sphaerodactylidae</taxon>
        <taxon>Sphaerodactylus</taxon>
    </lineage>
</organism>
<evidence type="ECO:0000313" key="2">
    <source>
        <dbReference type="Proteomes" id="UP000827872"/>
    </source>
</evidence>
<name>A0ACB8G9Y9_9SAUR</name>
<evidence type="ECO:0000313" key="1">
    <source>
        <dbReference type="EMBL" id="KAH8016503.1"/>
    </source>
</evidence>
<gene>
    <name evidence="1" type="ORF">K3G42_018719</name>
</gene>
<comment type="caution">
    <text evidence="1">The sequence shown here is derived from an EMBL/GenBank/DDBJ whole genome shotgun (WGS) entry which is preliminary data.</text>
</comment>
<accession>A0ACB8G9Y9</accession>
<protein>
    <submittedName>
        <fullName evidence="1">Uncharacterized protein</fullName>
    </submittedName>
</protein>
<sequence length="143" mass="15234">MRCAGAFPYVSWLQEVVAGVYPPRQRRTKRQPPPPLRLGLSPTYRKSRRCARGSSGIASSLTAATAQQPALHRPYVARRCQEVSGGFITSPAEATAAAARALPQLGLFTAALGCSGAYGGAEDGREKPLSWASPLQWKAGQPQ</sequence>
<dbReference type="Proteomes" id="UP000827872">
    <property type="component" value="Linkage Group LG01"/>
</dbReference>
<dbReference type="EMBL" id="CM037614">
    <property type="protein sequence ID" value="KAH8016503.1"/>
    <property type="molecule type" value="Genomic_DNA"/>
</dbReference>